<keyword evidence="1" id="KW-0472">Membrane</keyword>
<proteinExistence type="predicted"/>
<dbReference type="EMBL" id="CP067089">
    <property type="protein sequence ID" value="QQO10537.1"/>
    <property type="molecule type" value="Genomic_DNA"/>
</dbReference>
<keyword evidence="3" id="KW-1185">Reference proteome</keyword>
<accession>A0A7T7XQG8</accession>
<name>A0A7T7XQG8_9SPIR</name>
<evidence type="ECO:0000313" key="3">
    <source>
        <dbReference type="Proteomes" id="UP000595917"/>
    </source>
</evidence>
<dbReference type="AlphaFoldDB" id="A0A7T7XQG8"/>
<dbReference type="RefSeq" id="WP_215627842.1">
    <property type="nucleotide sequence ID" value="NZ_CP067089.2"/>
</dbReference>
<evidence type="ECO:0000313" key="2">
    <source>
        <dbReference type="EMBL" id="QQO10537.1"/>
    </source>
</evidence>
<feature type="transmembrane region" description="Helical" evidence="1">
    <location>
        <begin position="29"/>
        <end position="48"/>
    </location>
</feature>
<organism evidence="2 3">
    <name type="scientific">Breznakiella homolactica</name>
    <dbReference type="NCBI Taxonomy" id="2798577"/>
    <lineage>
        <taxon>Bacteria</taxon>
        <taxon>Pseudomonadati</taxon>
        <taxon>Spirochaetota</taxon>
        <taxon>Spirochaetia</taxon>
        <taxon>Spirochaetales</taxon>
        <taxon>Breznakiellaceae</taxon>
        <taxon>Breznakiella</taxon>
    </lineage>
</organism>
<dbReference type="Proteomes" id="UP000595917">
    <property type="component" value="Chromosome"/>
</dbReference>
<evidence type="ECO:0008006" key="4">
    <source>
        <dbReference type="Google" id="ProtNLM"/>
    </source>
</evidence>
<gene>
    <name evidence="2" type="ORF">JFL75_06380</name>
</gene>
<protein>
    <recommendedName>
        <fullName evidence="4">YcxB-like protein domain-containing protein</fullName>
    </recommendedName>
</protein>
<sequence>METLHNRNDVLKYYLYKASASKQFKIRKILYHYIIPIVFIFIGIFNYINTRNSTVLLIYTVIALAGFLFLPRYLKHIYKRHYENFIDKNLSELFGKNETIEIADDKLINKNVLSESKVDISQIKYLVELKDNYIISINDSASLIVPKNDESARIVNTIKNKNNLTVKNETNWKW</sequence>
<reference evidence="2" key="1">
    <citation type="submission" date="2021-01" db="EMBL/GenBank/DDBJ databases">
        <title>Description of Breznakiella homolactica.</title>
        <authorList>
            <person name="Song Y."/>
            <person name="Brune A."/>
        </authorList>
    </citation>
    <scope>NUCLEOTIDE SEQUENCE</scope>
    <source>
        <strain evidence="2">RmG30</strain>
    </source>
</reference>
<keyword evidence="1" id="KW-0812">Transmembrane</keyword>
<evidence type="ECO:0000256" key="1">
    <source>
        <dbReference type="SAM" id="Phobius"/>
    </source>
</evidence>
<dbReference type="KEGG" id="bhc:JFL75_06380"/>
<keyword evidence="1" id="KW-1133">Transmembrane helix</keyword>
<feature type="transmembrane region" description="Helical" evidence="1">
    <location>
        <begin position="54"/>
        <end position="74"/>
    </location>
</feature>